<evidence type="ECO:0000313" key="3">
    <source>
        <dbReference type="Proteomes" id="UP001196413"/>
    </source>
</evidence>
<organism evidence="2 3">
    <name type="scientific">Parelaphostrongylus tenuis</name>
    <name type="common">Meningeal worm</name>
    <dbReference type="NCBI Taxonomy" id="148309"/>
    <lineage>
        <taxon>Eukaryota</taxon>
        <taxon>Metazoa</taxon>
        <taxon>Ecdysozoa</taxon>
        <taxon>Nematoda</taxon>
        <taxon>Chromadorea</taxon>
        <taxon>Rhabditida</taxon>
        <taxon>Rhabditina</taxon>
        <taxon>Rhabditomorpha</taxon>
        <taxon>Strongyloidea</taxon>
        <taxon>Metastrongylidae</taxon>
        <taxon>Parelaphostrongylus</taxon>
    </lineage>
</organism>
<protein>
    <submittedName>
        <fullName evidence="2">Uncharacterized protein</fullName>
    </submittedName>
</protein>
<evidence type="ECO:0000256" key="1">
    <source>
        <dbReference type="SAM" id="MobiDB-lite"/>
    </source>
</evidence>
<feature type="region of interest" description="Disordered" evidence="1">
    <location>
        <begin position="95"/>
        <end position="119"/>
    </location>
</feature>
<keyword evidence="3" id="KW-1185">Reference proteome</keyword>
<reference evidence="2" key="1">
    <citation type="submission" date="2021-06" db="EMBL/GenBank/DDBJ databases">
        <title>Parelaphostrongylus tenuis whole genome reference sequence.</title>
        <authorList>
            <person name="Garwood T.J."/>
            <person name="Larsen P.A."/>
            <person name="Fountain-Jones N.M."/>
            <person name="Garbe J.R."/>
            <person name="Macchietto M.G."/>
            <person name="Kania S.A."/>
            <person name="Gerhold R.W."/>
            <person name="Richards J.E."/>
            <person name="Wolf T.M."/>
        </authorList>
    </citation>
    <scope>NUCLEOTIDE SEQUENCE</scope>
    <source>
        <strain evidence="2">MNPRO001-30</strain>
        <tissue evidence="2">Meninges</tissue>
    </source>
</reference>
<evidence type="ECO:0000313" key="2">
    <source>
        <dbReference type="EMBL" id="KAJ1352551.1"/>
    </source>
</evidence>
<gene>
    <name evidence="2" type="ORF">KIN20_008930</name>
</gene>
<accession>A0AAD5MNE8</accession>
<dbReference type="AlphaFoldDB" id="A0AAD5MNE8"/>
<proteinExistence type="predicted"/>
<dbReference type="Proteomes" id="UP001196413">
    <property type="component" value="Unassembled WGS sequence"/>
</dbReference>
<comment type="caution">
    <text evidence="2">The sequence shown here is derived from an EMBL/GenBank/DDBJ whole genome shotgun (WGS) entry which is preliminary data.</text>
</comment>
<name>A0AAD5MNE8_PARTN</name>
<dbReference type="EMBL" id="JAHQIW010001447">
    <property type="protein sequence ID" value="KAJ1352551.1"/>
    <property type="molecule type" value="Genomic_DNA"/>
</dbReference>
<sequence>MDKLGTIRKLRKIPHKASTKYGAAVNDYSTHTADNFDSTMTAEEECLPLDLRLNKPDANCTPPVVLSPNILVLIKNFPSLNGESRGRMVVMARRGTRGAELHPPTLSGSQQQRLNEHQC</sequence>